<reference evidence="1 2" key="1">
    <citation type="submission" date="2024-02" db="EMBL/GenBank/DDBJ databases">
        <title>De novo assembly and annotation of 12 fungi associated with fruit tree decline syndrome in Ontario, Canada.</title>
        <authorList>
            <person name="Sulman M."/>
            <person name="Ellouze W."/>
            <person name="Ilyukhin E."/>
        </authorList>
    </citation>
    <scope>NUCLEOTIDE SEQUENCE [LARGE SCALE GENOMIC DNA]</scope>
    <source>
        <strain evidence="1 2">M1-105</strain>
    </source>
</reference>
<evidence type="ECO:0000313" key="2">
    <source>
        <dbReference type="Proteomes" id="UP001521116"/>
    </source>
</evidence>
<organism evidence="1 2">
    <name type="scientific">Neofusicoccum ribis</name>
    <dbReference type="NCBI Taxonomy" id="45134"/>
    <lineage>
        <taxon>Eukaryota</taxon>
        <taxon>Fungi</taxon>
        <taxon>Dikarya</taxon>
        <taxon>Ascomycota</taxon>
        <taxon>Pezizomycotina</taxon>
        <taxon>Dothideomycetes</taxon>
        <taxon>Dothideomycetes incertae sedis</taxon>
        <taxon>Botryosphaeriales</taxon>
        <taxon>Botryosphaeriaceae</taxon>
        <taxon>Neofusicoccum</taxon>
    </lineage>
</organism>
<sequence>MVEIGPHLALAGLFKQIRKAYDLDRLTYVASLIRDADSSLLLLKTAGELFLQNYEVDLERVNAAERMSENGGFPKAVKLLTLLEADGETLSGDHAPYLLNEIQSEGDVVAEVAELTHHKTVMQQVSLSGLVDRTRPVVNKTRSLTPSVDPPSCKEVDQLPDFKHTGLSVEIDGTLIAHVVSGEQPPREIESVTLFTVDKQASQLDELPRSLATVSSVDFKLLQDLDRQTDANVIIVDFDGNLLVLLAPEMFAALKGVVASGKPIVWIISRVNEGPNVSGGMSPGFLRTMLTKAMKSSTPLLTLSSYWGKSEPKTLESTRSTGCTTRCHTSVELLNARVDPAAEPLTEATLLPGKALHGSYMDEQLAFFEDTHLSNAPVEPSEVVLQVWQVLLESNPTQRSTAPQGTSPNCKIRGFTDAFSEAS</sequence>
<name>A0ABR3SAJ1_9PEZI</name>
<evidence type="ECO:0000313" key="1">
    <source>
        <dbReference type="EMBL" id="KAL1614036.1"/>
    </source>
</evidence>
<gene>
    <name evidence="1" type="ORF">SLS56_012197</name>
</gene>
<accession>A0ABR3SAJ1</accession>
<keyword evidence="2" id="KW-1185">Reference proteome</keyword>
<comment type="caution">
    <text evidence="1">The sequence shown here is derived from an EMBL/GenBank/DDBJ whole genome shotgun (WGS) entry which is preliminary data.</text>
</comment>
<dbReference type="Proteomes" id="UP001521116">
    <property type="component" value="Unassembled WGS sequence"/>
</dbReference>
<protein>
    <submittedName>
        <fullName evidence="1">Uncharacterized protein</fullName>
    </submittedName>
</protein>
<dbReference type="EMBL" id="JAJVDC020000436">
    <property type="protein sequence ID" value="KAL1614036.1"/>
    <property type="molecule type" value="Genomic_DNA"/>
</dbReference>
<proteinExistence type="predicted"/>